<evidence type="ECO:0008006" key="4">
    <source>
        <dbReference type="Google" id="ProtNLM"/>
    </source>
</evidence>
<name>A0ABN5LU04_9STRE</name>
<gene>
    <name evidence="2" type="ORF">DK182_07800</name>
</gene>
<dbReference type="Proteomes" id="UP000245369">
    <property type="component" value="Chromosome"/>
</dbReference>
<protein>
    <recommendedName>
        <fullName evidence="4">Bacteriocin class II with double-glycine leader peptide</fullName>
    </recommendedName>
</protein>
<reference evidence="2 3" key="1">
    <citation type="submission" date="2018-05" db="EMBL/GenBank/DDBJ databases">
        <title>Complete genome sequences of Streptococcus sobrinus.</title>
        <authorList>
            <person name="Sales M."/>
            <person name="Jensen P.A."/>
        </authorList>
    </citation>
    <scope>NUCLEOTIDE SEQUENCE [LARGE SCALE GENOMIC DNA]</scope>
    <source>
        <strain evidence="2 3">SL1</strain>
    </source>
</reference>
<feature type="transmembrane region" description="Helical" evidence="1">
    <location>
        <begin position="28"/>
        <end position="49"/>
    </location>
</feature>
<evidence type="ECO:0000313" key="2">
    <source>
        <dbReference type="EMBL" id="AWN21254.1"/>
    </source>
</evidence>
<keyword evidence="1" id="KW-1133">Transmembrane helix</keyword>
<evidence type="ECO:0000256" key="1">
    <source>
        <dbReference type="SAM" id="Phobius"/>
    </source>
</evidence>
<dbReference type="EMBL" id="CP029490">
    <property type="protein sequence ID" value="AWN21254.1"/>
    <property type="molecule type" value="Genomic_DNA"/>
</dbReference>
<proteinExistence type="predicted"/>
<keyword evidence="1" id="KW-0812">Transmembrane</keyword>
<evidence type="ECO:0000313" key="3">
    <source>
        <dbReference type="Proteomes" id="UP000245369"/>
    </source>
</evidence>
<accession>A0ABN5LU04</accession>
<dbReference type="GeneID" id="93924409"/>
<keyword evidence="1" id="KW-0472">Membrane</keyword>
<organism evidence="2 3">
    <name type="scientific">Streptococcus sobrinus</name>
    <dbReference type="NCBI Taxonomy" id="1310"/>
    <lineage>
        <taxon>Bacteria</taxon>
        <taxon>Bacillati</taxon>
        <taxon>Bacillota</taxon>
        <taxon>Bacilli</taxon>
        <taxon>Lactobacillales</taxon>
        <taxon>Streptococcaceae</taxon>
        <taxon>Streptococcus</taxon>
    </lineage>
</organism>
<keyword evidence="3" id="KW-1185">Reference proteome</keyword>
<dbReference type="RefSeq" id="WP_028798468.1">
    <property type="nucleotide sequence ID" value="NZ_CP029490.1"/>
</dbReference>
<sequence>MNTATLDTMAFDNFEVVDREYLADMDGAGFVGAVAGGIVGFGTGVTAMYRPAKFVATIPEVGPEIAAGMEIVGGLAGMYTGAKAGWGDGGFW</sequence>